<dbReference type="AlphaFoldDB" id="A0A507E6E5"/>
<dbReference type="Pfam" id="PF13432">
    <property type="entry name" value="TPR_16"/>
    <property type="match status" value="2"/>
</dbReference>
<keyword evidence="10" id="KW-1185">Reference proteome</keyword>
<evidence type="ECO:0000256" key="3">
    <source>
        <dbReference type="ARBA" id="ARBA00005348"/>
    </source>
</evidence>
<dbReference type="GO" id="GO:0005778">
    <property type="term" value="C:peroxisomal membrane"/>
    <property type="evidence" value="ECO:0007669"/>
    <property type="project" value="TreeGrafter"/>
</dbReference>
<dbReference type="GO" id="GO:0005052">
    <property type="term" value="F:peroxisome matrix targeting signal-1 binding"/>
    <property type="evidence" value="ECO:0007669"/>
    <property type="project" value="TreeGrafter"/>
</dbReference>
<evidence type="ECO:0000256" key="6">
    <source>
        <dbReference type="ARBA" id="ARBA00022803"/>
    </source>
</evidence>
<organism evidence="9 10">
    <name type="scientific">Powellomyces hirtus</name>
    <dbReference type="NCBI Taxonomy" id="109895"/>
    <lineage>
        <taxon>Eukaryota</taxon>
        <taxon>Fungi</taxon>
        <taxon>Fungi incertae sedis</taxon>
        <taxon>Chytridiomycota</taxon>
        <taxon>Chytridiomycota incertae sedis</taxon>
        <taxon>Chytridiomycetes</taxon>
        <taxon>Spizellomycetales</taxon>
        <taxon>Powellomycetaceae</taxon>
        <taxon>Powellomyces</taxon>
    </lineage>
</organism>
<evidence type="ECO:0000256" key="7">
    <source>
        <dbReference type="ARBA" id="ARBA00023140"/>
    </source>
</evidence>
<reference evidence="9 10" key="1">
    <citation type="journal article" date="2019" name="Sci. Rep.">
        <title>Comparative genomics of chytrid fungi reveal insights into the obligate biotrophic and pathogenic lifestyle of Synchytrium endobioticum.</title>
        <authorList>
            <person name="van de Vossenberg B.T.L.H."/>
            <person name="Warris S."/>
            <person name="Nguyen H.D.T."/>
            <person name="van Gent-Pelzer M.P.E."/>
            <person name="Joly D.L."/>
            <person name="van de Geest H.C."/>
            <person name="Bonants P.J.M."/>
            <person name="Smith D.S."/>
            <person name="Levesque C.A."/>
            <person name="van der Lee T.A.J."/>
        </authorList>
    </citation>
    <scope>NUCLEOTIDE SEQUENCE [LARGE SCALE GENOMIC DNA]</scope>
    <source>
        <strain evidence="9 10">CBS 809.83</strain>
    </source>
</reference>
<dbReference type="GO" id="GO:0016560">
    <property type="term" value="P:protein import into peroxisome matrix, docking"/>
    <property type="evidence" value="ECO:0007669"/>
    <property type="project" value="TreeGrafter"/>
</dbReference>
<dbReference type="PROSITE" id="PS50293">
    <property type="entry name" value="TPR_REGION"/>
    <property type="match status" value="1"/>
</dbReference>
<gene>
    <name evidence="9" type="ORF">PhCBS80983_g02774</name>
</gene>
<evidence type="ECO:0000313" key="10">
    <source>
        <dbReference type="Proteomes" id="UP000318582"/>
    </source>
</evidence>
<dbReference type="SMART" id="SM00028">
    <property type="entry name" value="TPR"/>
    <property type="match status" value="4"/>
</dbReference>
<proteinExistence type="inferred from homology"/>
<evidence type="ECO:0000256" key="8">
    <source>
        <dbReference type="PROSITE-ProRule" id="PRU00339"/>
    </source>
</evidence>
<dbReference type="STRING" id="109895.A0A507E6E5"/>
<dbReference type="EMBL" id="QEAQ01000030">
    <property type="protein sequence ID" value="TPX58957.1"/>
    <property type="molecule type" value="Genomic_DNA"/>
</dbReference>
<keyword evidence="4" id="KW-0963">Cytoplasm</keyword>
<evidence type="ECO:0000256" key="5">
    <source>
        <dbReference type="ARBA" id="ARBA00022737"/>
    </source>
</evidence>
<accession>A0A507E6E5</accession>
<dbReference type="SUPFAM" id="SSF48452">
    <property type="entry name" value="TPR-like"/>
    <property type="match status" value="1"/>
</dbReference>
<feature type="repeat" description="TPR" evidence="8">
    <location>
        <begin position="437"/>
        <end position="470"/>
    </location>
</feature>
<dbReference type="InterPro" id="IPR019734">
    <property type="entry name" value="TPR_rpt"/>
</dbReference>
<evidence type="ECO:0000256" key="1">
    <source>
        <dbReference type="ARBA" id="ARBA00004275"/>
    </source>
</evidence>
<comment type="similarity">
    <text evidence="3">Belongs to the peroxisomal targeting signal receptor family.</text>
</comment>
<dbReference type="InterPro" id="IPR011990">
    <property type="entry name" value="TPR-like_helical_dom_sf"/>
</dbReference>
<dbReference type="PROSITE" id="PS50005">
    <property type="entry name" value="TPR"/>
    <property type="match status" value="3"/>
</dbReference>
<evidence type="ECO:0008006" key="11">
    <source>
        <dbReference type="Google" id="ProtNLM"/>
    </source>
</evidence>
<sequence length="581" mass="64247">MAFKSLVGSGADCSGGNSLQSFVKQLDRHHAVEQDLMRPGQGSNSGDVEGFVPRGRMAELDDRGFAEEFLEARPSGARRQMFHEGPPPLGLGRLEEVLARQGPSAGMSKEWAGDFESFHYAGGNEGSVDFEAAFRSANSRPNSDWSQEFHQRGGDPNLVHGEERQAFEQAFARHHDHDLDQAFTREFAAVLQNNVLTGKGKQAEVVGDGEEHVAWEEEFAKNFSADPDFGKLEDLFKQFDISTANNSTVRDWEDDYGNFDYDEPEPLGEADPVIAPCAPYLFESDNPYVEHEDPLAEAHRLLNSGQELSYTALALEAAVQRDPENSLAWSLLGSTQAENEKEGPAIAALQRAVQIDPKNLDALMALAVSYTNESLEREAYATLERWVTTQYPSIPRTAGAVNQTTQAYHQQVTDLFLQAARQGPLSAASPITTPMDPSVQTGLGVLFYNSGDYAKAIDCFTSALSSSPEDYLLWNRLGATLANSGRSEEAIDAYYKALELKPRFVRARYNLGVSCINVGCYKEAVEHLLGALSMHRDGEEKGSANLWETLKRGFMLMDRRDLADKAYLGQDVNIFRDEFEI</sequence>
<dbReference type="PANTHER" id="PTHR10130">
    <property type="entry name" value="PEROXISOMAL TARGETING SIGNAL 1 RECEPTOR PEX5"/>
    <property type="match status" value="1"/>
</dbReference>
<dbReference type="GO" id="GO:0005829">
    <property type="term" value="C:cytosol"/>
    <property type="evidence" value="ECO:0007669"/>
    <property type="project" value="TreeGrafter"/>
</dbReference>
<keyword evidence="7" id="KW-0576">Peroxisome</keyword>
<evidence type="ECO:0000313" key="9">
    <source>
        <dbReference type="EMBL" id="TPX58957.1"/>
    </source>
</evidence>
<evidence type="ECO:0000256" key="4">
    <source>
        <dbReference type="ARBA" id="ARBA00022490"/>
    </source>
</evidence>
<name>A0A507E6E5_9FUNG</name>
<feature type="repeat" description="TPR" evidence="8">
    <location>
        <begin position="471"/>
        <end position="504"/>
    </location>
</feature>
<protein>
    <recommendedName>
        <fullName evidence="11">Peroxin-5</fullName>
    </recommendedName>
</protein>
<dbReference type="Gene3D" id="1.25.40.10">
    <property type="entry name" value="Tetratricopeptide repeat domain"/>
    <property type="match status" value="1"/>
</dbReference>
<keyword evidence="6 8" id="KW-0802">TPR repeat</keyword>
<evidence type="ECO:0000256" key="2">
    <source>
        <dbReference type="ARBA" id="ARBA00004496"/>
    </source>
</evidence>
<dbReference type="Proteomes" id="UP000318582">
    <property type="component" value="Unassembled WGS sequence"/>
</dbReference>
<dbReference type="PANTHER" id="PTHR10130:SF0">
    <property type="entry name" value="GH08708P"/>
    <property type="match status" value="1"/>
</dbReference>
<comment type="subcellular location">
    <subcellularLocation>
        <location evidence="2">Cytoplasm</location>
    </subcellularLocation>
    <subcellularLocation>
        <location evidence="1">Peroxisome</location>
    </subcellularLocation>
</comment>
<dbReference type="InterPro" id="IPR024111">
    <property type="entry name" value="PEX5/PEX5L"/>
</dbReference>
<comment type="caution">
    <text evidence="9">The sequence shown here is derived from an EMBL/GenBank/DDBJ whole genome shotgun (WGS) entry which is preliminary data.</text>
</comment>
<feature type="repeat" description="TPR" evidence="8">
    <location>
        <begin position="326"/>
        <end position="359"/>
    </location>
</feature>
<keyword evidence="5" id="KW-0677">Repeat</keyword>